<sequence>MTSHEEEMSQRTAEEAGAKEAAAVLGQSLLAAEEILDARAKRRAAAITEARRTAMKELKVAMEEEAWKKVERDSVEAEAEVEKQAAKQALDIRNSEKRAAELANKPVSHDGLEAIALTLLGSQVDKALQTDLGCGQPTSLGLKSVIKMIKS</sequence>
<dbReference type="EMBL" id="HBGO01016804">
    <property type="protein sequence ID" value="CAD9338206.1"/>
    <property type="molecule type" value="Transcribed_RNA"/>
</dbReference>
<organism evidence="1">
    <name type="scientific">Trieres chinensis</name>
    <name type="common">Marine centric diatom</name>
    <name type="synonym">Odontella sinensis</name>
    <dbReference type="NCBI Taxonomy" id="1514140"/>
    <lineage>
        <taxon>Eukaryota</taxon>
        <taxon>Sar</taxon>
        <taxon>Stramenopiles</taxon>
        <taxon>Ochrophyta</taxon>
        <taxon>Bacillariophyta</taxon>
        <taxon>Mediophyceae</taxon>
        <taxon>Biddulphiophycidae</taxon>
        <taxon>Eupodiscales</taxon>
        <taxon>Parodontellaceae</taxon>
        <taxon>Trieres</taxon>
    </lineage>
</organism>
<accession>A0A6U1V8H8</accession>
<protein>
    <recommendedName>
        <fullName evidence="3">V-type proton ATPase subunit G</fullName>
    </recommendedName>
</protein>
<dbReference type="AlphaFoldDB" id="A0A6U1V8H8"/>
<dbReference type="EMBL" id="HBGO01016793">
    <property type="protein sequence ID" value="CAD9338190.1"/>
    <property type="molecule type" value="Transcribed_RNA"/>
</dbReference>
<reference evidence="1" key="1">
    <citation type="submission" date="2021-01" db="EMBL/GenBank/DDBJ databases">
        <authorList>
            <person name="Corre E."/>
            <person name="Pelletier E."/>
            <person name="Niang G."/>
            <person name="Scheremetjew M."/>
            <person name="Finn R."/>
            <person name="Kale V."/>
            <person name="Holt S."/>
            <person name="Cochrane G."/>
            <person name="Meng A."/>
            <person name="Brown T."/>
            <person name="Cohen L."/>
        </authorList>
    </citation>
    <scope>NUCLEOTIDE SEQUENCE</scope>
    <source>
        <strain evidence="1">Grunow 1884</strain>
    </source>
</reference>
<evidence type="ECO:0000313" key="2">
    <source>
        <dbReference type="EMBL" id="CAD9338206.1"/>
    </source>
</evidence>
<gene>
    <name evidence="1" type="ORF">OSIN01602_LOCUS9529</name>
    <name evidence="2" type="ORF">OSIN01602_LOCUS9538</name>
</gene>
<proteinExistence type="predicted"/>
<name>A0A6U1V8H8_TRICV</name>
<evidence type="ECO:0000313" key="1">
    <source>
        <dbReference type="EMBL" id="CAD9338190.1"/>
    </source>
</evidence>
<evidence type="ECO:0008006" key="3">
    <source>
        <dbReference type="Google" id="ProtNLM"/>
    </source>
</evidence>